<organism evidence="1 2">
    <name type="scientific">Hymenobacter glaciei</name>
    <dbReference type="NCBI Taxonomy" id="877209"/>
    <lineage>
        <taxon>Bacteria</taxon>
        <taxon>Pseudomonadati</taxon>
        <taxon>Bacteroidota</taxon>
        <taxon>Cytophagia</taxon>
        <taxon>Cytophagales</taxon>
        <taxon>Hymenobacteraceae</taxon>
        <taxon>Hymenobacter</taxon>
    </lineage>
</organism>
<dbReference type="Proteomes" id="UP001501469">
    <property type="component" value="Unassembled WGS sequence"/>
</dbReference>
<proteinExistence type="predicted"/>
<comment type="caution">
    <text evidence="1">The sequence shown here is derived from an EMBL/GenBank/DDBJ whole genome shotgun (WGS) entry which is preliminary data.</text>
</comment>
<protein>
    <submittedName>
        <fullName evidence="1">Uncharacterized protein</fullName>
    </submittedName>
</protein>
<gene>
    <name evidence="1" type="ORF">GCM10022409_29590</name>
</gene>
<reference evidence="2" key="1">
    <citation type="journal article" date="2019" name="Int. J. Syst. Evol. Microbiol.">
        <title>The Global Catalogue of Microorganisms (GCM) 10K type strain sequencing project: providing services to taxonomists for standard genome sequencing and annotation.</title>
        <authorList>
            <consortium name="The Broad Institute Genomics Platform"/>
            <consortium name="The Broad Institute Genome Sequencing Center for Infectious Disease"/>
            <person name="Wu L."/>
            <person name="Ma J."/>
        </authorList>
    </citation>
    <scope>NUCLEOTIDE SEQUENCE [LARGE SCALE GENOMIC DNA]</scope>
    <source>
        <strain evidence="2">JCM 17225</strain>
    </source>
</reference>
<evidence type="ECO:0000313" key="1">
    <source>
        <dbReference type="EMBL" id="GAA4041660.1"/>
    </source>
</evidence>
<evidence type="ECO:0000313" key="2">
    <source>
        <dbReference type="Proteomes" id="UP001501469"/>
    </source>
</evidence>
<dbReference type="RefSeq" id="WP_345055999.1">
    <property type="nucleotide sequence ID" value="NZ_BAABDK010000023.1"/>
</dbReference>
<accession>A0ABP7UEW5</accession>
<sequence length="139" mass="14485">MAASLATLTTRAECDEALKGLAAELATYQHHDYNTTYADGLAETRATTTAARLAKATDDVAHYTAEAARTGLTPVELRRAQGALITATAQRDRLALATTALTGAPAYLSDVDADQIDSQIAVLTAAQTAVTAHRPTLTA</sequence>
<name>A0ABP7UEW5_9BACT</name>
<dbReference type="EMBL" id="BAABDK010000023">
    <property type="protein sequence ID" value="GAA4041660.1"/>
    <property type="molecule type" value="Genomic_DNA"/>
</dbReference>
<keyword evidence="2" id="KW-1185">Reference proteome</keyword>